<accession>A0A0W0VUB9</accession>
<dbReference type="RefSeq" id="WP_051546034.1">
    <property type="nucleotide sequence ID" value="NZ_CAAAJD010000001.1"/>
</dbReference>
<dbReference type="PATRIC" id="fig|45067.4.peg.631"/>
<sequence length="649" mass="73558">MKSLDEMVNNLKNISKDTAEKVIKASNKTIEKIEEVTNQFKVKNTIDTQRIVNDYIKDLRFSRFKHIYEAIGEAPKAEQVLLKSLFLKGLLTHNKALLEEIIRRVGLLPYRDDLEMLGAFSKDRNQPLSSELLEFVQKMLATESEKPLLSILMNAFQSIPELSLDSNTGTLSMKTKKALLPLLIAKVDTSTAGSIKSQLTDISFDALLPAFRPSIGDISYMKTCINTKKYLSLIGNKTDISEFLLLTIGFFTSQNIGDEKFLQELSANYLFVKYDVCLEKIMKKLSEKPIIAQLGALGVQKIIQASQNLKPFNSKQNDPRRFFETRLAQYINGLSHSEITLDTRASNTEMEPEDEELRENTLKACNKILQFFLGMNGKVDNPREMEQKISIFANGYKDTTKFSTIEIEFITGVLHHAEAHKGRDRLALDASTKVKERKFETDAEKVGSDVWNSSGGVMRGCSSVFYDAQREPMRNMLVDASTVESDKKDGKQWFWNKNRQYSAYVGSISGHTCNIVGMLAKYMKHHAQDPGLQNDVNLFLVQTVGVYAKRGFHAMLEVIDVLHDPYVQKIFEQYGIKIDLYAYFKDNPESAGFLRYAMNDAATYTQVLVNKTHIKEALESHSLFNKRDRESSNGENSDALTSQDGCHYV</sequence>
<feature type="region of interest" description="Disordered" evidence="1">
    <location>
        <begin position="625"/>
        <end position="649"/>
    </location>
</feature>
<organism evidence="2 3">
    <name type="scientific">Legionella lansingensis</name>
    <dbReference type="NCBI Taxonomy" id="45067"/>
    <lineage>
        <taxon>Bacteria</taxon>
        <taxon>Pseudomonadati</taxon>
        <taxon>Pseudomonadota</taxon>
        <taxon>Gammaproteobacteria</taxon>
        <taxon>Legionellales</taxon>
        <taxon>Legionellaceae</taxon>
        <taxon>Legionella</taxon>
    </lineage>
</organism>
<proteinExistence type="predicted"/>
<reference evidence="2 3" key="1">
    <citation type="submission" date="2015-11" db="EMBL/GenBank/DDBJ databases">
        <title>Genomic analysis of 38 Legionella species identifies large and diverse effector repertoires.</title>
        <authorList>
            <person name="Burstein D."/>
            <person name="Amaro F."/>
            <person name="Zusman T."/>
            <person name="Lifshitz Z."/>
            <person name="Cohen O."/>
            <person name="Gilbert J.A."/>
            <person name="Pupko T."/>
            <person name="Shuman H.A."/>
            <person name="Segal G."/>
        </authorList>
    </citation>
    <scope>NUCLEOTIDE SEQUENCE [LARGE SCALE GENOMIC DNA]</scope>
    <source>
        <strain evidence="2 3">ATCC 49751</strain>
    </source>
</reference>
<comment type="caution">
    <text evidence="2">The sequence shown here is derived from an EMBL/GenBank/DDBJ whole genome shotgun (WGS) entry which is preliminary data.</text>
</comment>
<name>A0A0W0VUB9_9GAMM</name>
<feature type="compositionally biased region" description="Polar residues" evidence="1">
    <location>
        <begin position="633"/>
        <end position="649"/>
    </location>
</feature>
<evidence type="ECO:0000313" key="3">
    <source>
        <dbReference type="Proteomes" id="UP000054869"/>
    </source>
</evidence>
<evidence type="ECO:0000313" key="2">
    <source>
        <dbReference type="EMBL" id="KTD23824.1"/>
    </source>
</evidence>
<dbReference type="InterPro" id="IPR049989">
    <property type="entry name" value="T4SS_Ceg14"/>
</dbReference>
<dbReference type="eggNOG" id="ENOG5031DWM">
    <property type="taxonomic scope" value="Bacteria"/>
</dbReference>
<dbReference type="AlphaFoldDB" id="A0A0W0VUB9"/>
<dbReference type="Proteomes" id="UP000054869">
    <property type="component" value="Unassembled WGS sequence"/>
</dbReference>
<gene>
    <name evidence="2" type="ORF">Llan_0605</name>
</gene>
<dbReference type="OrthoDB" id="5634359at2"/>
<protein>
    <submittedName>
        <fullName evidence="2">Substrate of the Dot/Icm secretion system</fullName>
    </submittedName>
</protein>
<evidence type="ECO:0000256" key="1">
    <source>
        <dbReference type="SAM" id="MobiDB-lite"/>
    </source>
</evidence>
<dbReference type="NCBIfam" id="NF043044">
    <property type="entry name" value="T4SS_Ceg14"/>
    <property type="match status" value="1"/>
</dbReference>
<dbReference type="EMBL" id="LNYI01000011">
    <property type="protein sequence ID" value="KTD23824.1"/>
    <property type="molecule type" value="Genomic_DNA"/>
</dbReference>
<keyword evidence="3" id="KW-1185">Reference proteome</keyword>